<dbReference type="Pfam" id="PF15445">
    <property type="entry name" value="ATS"/>
    <property type="match status" value="1"/>
</dbReference>
<gene>
    <name evidence="2" type="ORF">PFUGPA_00128</name>
</gene>
<dbReference type="OrthoDB" id="10476595at2759"/>
<protein>
    <recommendedName>
        <fullName evidence="1">Plasmodium falciparum erythrocyte membrane protein 1 acidic terminal segment domain-containing protein</fullName>
    </recommendedName>
</protein>
<name>W4J7H6_PLAFP</name>
<sequence length="92" mass="10743">MENKTYLNLLYNNKIINPNCQQFVPNILEIPKGNYDIPKTKSSNRYIPYCSRSKRWLDTATIYKGKTYIYVEGDQSDDYSYIGDISLSDKIS</sequence>
<organism evidence="2 3">
    <name type="scientific">Plasmodium falciparum (isolate Palo Alto / Uganda)</name>
    <dbReference type="NCBI Taxonomy" id="57270"/>
    <lineage>
        <taxon>Eukaryota</taxon>
        <taxon>Sar</taxon>
        <taxon>Alveolata</taxon>
        <taxon>Apicomplexa</taxon>
        <taxon>Aconoidasida</taxon>
        <taxon>Haemosporida</taxon>
        <taxon>Plasmodiidae</taxon>
        <taxon>Plasmodium</taxon>
        <taxon>Plasmodium (Laverania)</taxon>
    </lineage>
</organism>
<proteinExistence type="predicted"/>
<dbReference type="InterPro" id="IPR029211">
    <property type="entry name" value="PfEMP1_ATS"/>
</dbReference>
<accession>W4J7H6</accession>
<dbReference type="AlphaFoldDB" id="W4J7H6"/>
<feature type="domain" description="Plasmodium falciparum erythrocyte membrane protein 1 acidic terminal segment" evidence="1">
    <location>
        <begin position="26"/>
        <end position="85"/>
    </location>
</feature>
<evidence type="ECO:0000313" key="2">
    <source>
        <dbReference type="EMBL" id="ETW57984.1"/>
    </source>
</evidence>
<dbReference type="EMBL" id="KI927239">
    <property type="protein sequence ID" value="ETW57984.1"/>
    <property type="molecule type" value="Genomic_DNA"/>
</dbReference>
<dbReference type="Proteomes" id="UP000019103">
    <property type="component" value="Unassembled WGS sequence"/>
</dbReference>
<evidence type="ECO:0000259" key="1">
    <source>
        <dbReference type="Pfam" id="PF15445"/>
    </source>
</evidence>
<evidence type="ECO:0000313" key="3">
    <source>
        <dbReference type="Proteomes" id="UP000019103"/>
    </source>
</evidence>
<dbReference type="OMA" id="KIINPNC"/>
<reference evidence="2 3" key="2">
    <citation type="submission" date="2013-02" db="EMBL/GenBank/DDBJ databases">
        <title>The Genome Sequence of Plasmodium falciparum Palo Alto/Uganda.</title>
        <authorList>
            <consortium name="The Broad Institute Genome Sequencing Platform"/>
            <consortium name="The Broad Institute Genome Sequencing Center for Infectious Disease"/>
            <person name="Neafsey D."/>
            <person name="Cheeseman I."/>
            <person name="Volkman S."/>
            <person name="Adams J."/>
            <person name="Walker B."/>
            <person name="Young S.K."/>
            <person name="Zeng Q."/>
            <person name="Gargeya S."/>
            <person name="Fitzgerald M."/>
            <person name="Haas B."/>
            <person name="Abouelleil A."/>
            <person name="Alvarado L."/>
            <person name="Arachchi H.M."/>
            <person name="Berlin A.M."/>
            <person name="Chapman S.B."/>
            <person name="Dewar J."/>
            <person name="Goldberg J."/>
            <person name="Griggs A."/>
            <person name="Gujja S."/>
            <person name="Hansen M."/>
            <person name="Howarth C."/>
            <person name="Imamovic A."/>
            <person name="Larimer J."/>
            <person name="McCowan C."/>
            <person name="Murphy C."/>
            <person name="Neiman D."/>
            <person name="Pearson M."/>
            <person name="Priest M."/>
            <person name="Roberts A."/>
            <person name="Saif S."/>
            <person name="Shea T."/>
            <person name="Sisk P."/>
            <person name="Sykes S."/>
            <person name="Wortman J."/>
            <person name="Nusbaum C."/>
            <person name="Birren B."/>
        </authorList>
    </citation>
    <scope>NUCLEOTIDE SEQUENCE [LARGE SCALE GENOMIC DNA]</scope>
    <source>
        <strain evidence="2 3">Palo Alto/Uganda</strain>
    </source>
</reference>
<reference evidence="2 3" key="1">
    <citation type="submission" date="2013-02" db="EMBL/GenBank/DDBJ databases">
        <title>The Genome Annotation of Plasmodium falciparum Palo Alto/Uganda.</title>
        <authorList>
            <consortium name="The Broad Institute Genome Sequencing Platform"/>
            <consortium name="The Broad Institute Genome Sequencing Center for Infectious Disease"/>
            <person name="Neafsey D."/>
            <person name="Hoffman S."/>
            <person name="Volkman S."/>
            <person name="Rosenthal P."/>
            <person name="Walker B."/>
            <person name="Young S.K."/>
            <person name="Zeng Q."/>
            <person name="Gargeya S."/>
            <person name="Fitzgerald M."/>
            <person name="Haas B."/>
            <person name="Abouelleil A."/>
            <person name="Allen A.W."/>
            <person name="Alvarado L."/>
            <person name="Arachchi H.M."/>
            <person name="Berlin A.M."/>
            <person name="Chapman S.B."/>
            <person name="Gainer-Dewar J."/>
            <person name="Goldberg J."/>
            <person name="Griggs A."/>
            <person name="Gujja S."/>
            <person name="Hansen M."/>
            <person name="Howarth C."/>
            <person name="Imamovic A."/>
            <person name="Ireland A."/>
            <person name="Larimer J."/>
            <person name="McCowan C."/>
            <person name="Murphy C."/>
            <person name="Pearson M."/>
            <person name="Poon T.W."/>
            <person name="Priest M."/>
            <person name="Roberts A."/>
            <person name="Saif S."/>
            <person name="Shea T."/>
            <person name="Sisk P."/>
            <person name="Sykes S."/>
            <person name="Wortman J."/>
            <person name="Nusbaum C."/>
            <person name="Birren B."/>
        </authorList>
    </citation>
    <scope>NUCLEOTIDE SEQUENCE [LARGE SCALE GENOMIC DNA]</scope>
    <source>
        <strain evidence="2 3">Palo Alto/Uganda</strain>
    </source>
</reference>